<reference evidence="1 2" key="1">
    <citation type="submission" date="2018-05" db="EMBL/GenBank/DDBJ databases">
        <title>The draft genome of strain NS-104.</title>
        <authorList>
            <person name="Hang P."/>
            <person name="Jiang J."/>
        </authorList>
    </citation>
    <scope>NUCLEOTIDE SEQUENCE [LARGE SCALE GENOMIC DNA]</scope>
    <source>
        <strain evidence="1 2">NS-104</strain>
    </source>
</reference>
<proteinExistence type="predicted"/>
<protein>
    <submittedName>
        <fullName evidence="1">Uncharacterized protein</fullName>
    </submittedName>
</protein>
<dbReference type="RefSeq" id="WP_109456759.1">
    <property type="nucleotide sequence ID" value="NZ_QFBC01000001.1"/>
</dbReference>
<name>A0A2U2DY47_9HYPH</name>
<keyword evidence="2" id="KW-1185">Reference proteome</keyword>
<dbReference type="EMBL" id="QFBC01000001">
    <property type="protein sequence ID" value="PWE58241.1"/>
    <property type="molecule type" value="Genomic_DNA"/>
</dbReference>
<comment type="caution">
    <text evidence="1">The sequence shown here is derived from an EMBL/GenBank/DDBJ whole genome shotgun (WGS) entry which is preliminary data.</text>
</comment>
<dbReference type="Proteomes" id="UP000245252">
    <property type="component" value="Unassembled WGS sequence"/>
</dbReference>
<organism evidence="1 2">
    <name type="scientific">Metarhizobium album</name>
    <dbReference type="NCBI Taxonomy" id="2182425"/>
    <lineage>
        <taxon>Bacteria</taxon>
        <taxon>Pseudomonadati</taxon>
        <taxon>Pseudomonadota</taxon>
        <taxon>Alphaproteobacteria</taxon>
        <taxon>Hyphomicrobiales</taxon>
        <taxon>Rhizobiaceae</taxon>
        <taxon>Metarhizobium</taxon>
    </lineage>
</organism>
<accession>A0A2U2DY47</accession>
<evidence type="ECO:0000313" key="2">
    <source>
        <dbReference type="Proteomes" id="UP000245252"/>
    </source>
</evidence>
<sequence>MEGILAIADHLTLDSAVEELMQRHASSDETRVAFRCLSVFLRHGTAREMTTLLRLFESQFPVAAVQSA</sequence>
<dbReference type="AlphaFoldDB" id="A0A2U2DY47"/>
<evidence type="ECO:0000313" key="1">
    <source>
        <dbReference type="EMBL" id="PWE58241.1"/>
    </source>
</evidence>
<gene>
    <name evidence="1" type="ORF">DEM27_03445</name>
</gene>